<name>A0ABT8YRM9_9HYPH</name>
<accession>A0ABT8YRM9</accession>
<protein>
    <submittedName>
        <fullName evidence="1">Uncharacterized protein</fullName>
    </submittedName>
</protein>
<sequence>MLDEEQQFVLPRSKRLLCRQNLAEVQVVGIRNPHAEIHIGASFEGS</sequence>
<evidence type="ECO:0000313" key="1">
    <source>
        <dbReference type="EMBL" id="MDO6966333.1"/>
    </source>
</evidence>
<evidence type="ECO:0000313" key="2">
    <source>
        <dbReference type="Proteomes" id="UP001174932"/>
    </source>
</evidence>
<proteinExistence type="predicted"/>
<reference evidence="1" key="1">
    <citation type="journal article" date="2015" name="Int. J. Syst. Evol. Microbiol.">
        <title>Rhizobium alvei sp. nov., isolated from a freshwater river.</title>
        <authorList>
            <person name="Sheu S.Y."/>
            <person name="Huang H.W."/>
            <person name="Young C.C."/>
            <person name="Chen W.M."/>
        </authorList>
    </citation>
    <scope>NUCLEOTIDE SEQUENCE</scope>
    <source>
        <strain evidence="1">TNR-22</strain>
    </source>
</reference>
<gene>
    <name evidence="1" type="ORF">Q4481_20470</name>
</gene>
<keyword evidence="2" id="KW-1185">Reference proteome</keyword>
<organism evidence="1 2">
    <name type="scientific">Rhizobium alvei</name>
    <dbReference type="NCBI Taxonomy" id="1132659"/>
    <lineage>
        <taxon>Bacteria</taxon>
        <taxon>Pseudomonadati</taxon>
        <taxon>Pseudomonadota</taxon>
        <taxon>Alphaproteobacteria</taxon>
        <taxon>Hyphomicrobiales</taxon>
        <taxon>Rhizobiaceae</taxon>
        <taxon>Rhizobium/Agrobacterium group</taxon>
        <taxon>Rhizobium</taxon>
    </lineage>
</organism>
<dbReference type="RefSeq" id="WP_304378256.1">
    <property type="nucleotide sequence ID" value="NZ_JAUOZU010000017.1"/>
</dbReference>
<dbReference type="Proteomes" id="UP001174932">
    <property type="component" value="Unassembled WGS sequence"/>
</dbReference>
<dbReference type="EMBL" id="JAUOZU010000017">
    <property type="protein sequence ID" value="MDO6966333.1"/>
    <property type="molecule type" value="Genomic_DNA"/>
</dbReference>
<comment type="caution">
    <text evidence="1">The sequence shown here is derived from an EMBL/GenBank/DDBJ whole genome shotgun (WGS) entry which is preliminary data.</text>
</comment>
<reference evidence="1" key="2">
    <citation type="submission" date="2023-07" db="EMBL/GenBank/DDBJ databases">
        <authorList>
            <person name="Shen H."/>
        </authorList>
    </citation>
    <scope>NUCLEOTIDE SEQUENCE</scope>
    <source>
        <strain evidence="1">TNR-22</strain>
    </source>
</reference>